<dbReference type="InterPro" id="IPR026444">
    <property type="entry name" value="Secre_tail"/>
</dbReference>
<feature type="domain" description="Secretion system C-terminal sorting" evidence="4">
    <location>
        <begin position="504"/>
        <end position="570"/>
    </location>
</feature>
<feature type="chain" id="PRO_5035282791" description="Por secretion system C-terminal sorting domain-containing protein" evidence="2">
    <location>
        <begin position="21"/>
        <end position="573"/>
    </location>
</feature>
<dbReference type="Gene3D" id="2.130.10.130">
    <property type="entry name" value="Integrin alpha, N-terminal"/>
    <property type="match status" value="2"/>
</dbReference>
<dbReference type="InterPro" id="IPR011519">
    <property type="entry name" value="UnbV_ASPIC"/>
</dbReference>
<protein>
    <recommendedName>
        <fullName evidence="7">Por secretion system C-terminal sorting domain-containing protein</fullName>
    </recommendedName>
</protein>
<dbReference type="AlphaFoldDB" id="A0A8J2XG40"/>
<name>A0A8J2XG40_9FLAO</name>
<dbReference type="InterPro" id="IPR027039">
    <property type="entry name" value="Crtac1"/>
</dbReference>
<evidence type="ECO:0000313" key="5">
    <source>
        <dbReference type="EMBL" id="GFZ86416.1"/>
    </source>
</evidence>
<dbReference type="EMBL" id="BMIC01000002">
    <property type="protein sequence ID" value="GFZ86416.1"/>
    <property type="molecule type" value="Genomic_DNA"/>
</dbReference>
<organism evidence="5 6">
    <name type="scientific">Aquaticitalea lipolytica</name>
    <dbReference type="NCBI Taxonomy" id="1247562"/>
    <lineage>
        <taxon>Bacteria</taxon>
        <taxon>Pseudomonadati</taxon>
        <taxon>Bacteroidota</taxon>
        <taxon>Flavobacteriia</taxon>
        <taxon>Flavobacteriales</taxon>
        <taxon>Flavobacteriaceae</taxon>
        <taxon>Aquaticitalea</taxon>
    </lineage>
</organism>
<accession>A0A8J2XG40</accession>
<keyword evidence="1 2" id="KW-0732">Signal</keyword>
<reference evidence="5 6" key="1">
    <citation type="journal article" date="2014" name="Int. J. Syst. Evol. Microbiol.">
        <title>Complete genome sequence of Corynebacterium casei LMG S-19264T (=DSM 44701T), isolated from a smear-ripened cheese.</title>
        <authorList>
            <consortium name="US DOE Joint Genome Institute (JGI-PGF)"/>
            <person name="Walter F."/>
            <person name="Albersmeier A."/>
            <person name="Kalinowski J."/>
            <person name="Ruckert C."/>
        </authorList>
    </citation>
    <scope>NUCLEOTIDE SEQUENCE [LARGE SCALE GENOMIC DNA]</scope>
    <source>
        <strain evidence="5 6">CGMCC 1.15295</strain>
    </source>
</reference>
<sequence>MNKYYFLFFAFSVCFSGINAQIYFQDTSSTIGLNFSTGSTYLGNGVSFCDADNDGWDDLTFATGAGLPVLFLKNVNGTFVNQPFNFTDPLYQTKQVNWVDYDNDGDKDMFVTSNTNRNILYNNDGSFNFQDVTASAGLPMTNLKSYGASWGDYNNDGFLDVFICNRDENFIEPNYLFKNNGDGTFTDVSAVAEIHNTSKLSFCAAFFDFNNDGWQDIYVSNDKPNNLNVLYKNKGDGTFSDVSQSSGTDIGIDAMTVTIDDFNSDGYLDIYVTNGPAGNVFLKNNGNETFTDIAASSGTKFNSLGWGAVFLDAENDTDLDLYVSGSLNGSIPSLLSAAFYKNQGNGTFVIPNNAGFANDNRESYSNAIGDFNNDGFLEIVVNNSNNQNSSFWHNQTVSNNKWLKVKLNGINSNKDGVGSVIEIAINGAKQYRYTLCGEGYLSQNSSTEVFGLGNNTQVDYVKVKWLSGIEDIIYNVNSNQLIEITEGNHPLSLSSNQQDLFEYYPNPVKNKLNFKSSEPITKITIFTILGHYLKTINLSDAANSIDLSDFTKGLYLIKVETQSQVKNLKIIKE</sequence>
<proteinExistence type="predicted"/>
<comment type="caution">
    <text evidence="5">The sequence shown here is derived from an EMBL/GenBank/DDBJ whole genome shotgun (WGS) entry which is preliminary data.</text>
</comment>
<evidence type="ECO:0000259" key="4">
    <source>
        <dbReference type="Pfam" id="PF18962"/>
    </source>
</evidence>
<dbReference type="Pfam" id="PF07593">
    <property type="entry name" value="UnbV_ASPIC"/>
    <property type="match status" value="1"/>
</dbReference>
<dbReference type="NCBIfam" id="TIGR04183">
    <property type="entry name" value="Por_Secre_tail"/>
    <property type="match status" value="1"/>
</dbReference>
<dbReference type="InterPro" id="IPR013517">
    <property type="entry name" value="FG-GAP"/>
</dbReference>
<keyword evidence="6" id="KW-1185">Reference proteome</keyword>
<dbReference type="Pfam" id="PF18962">
    <property type="entry name" value="Por_Secre_tail"/>
    <property type="match status" value="1"/>
</dbReference>
<evidence type="ECO:0000256" key="2">
    <source>
        <dbReference type="SAM" id="SignalP"/>
    </source>
</evidence>
<evidence type="ECO:0000313" key="6">
    <source>
        <dbReference type="Proteomes" id="UP000598120"/>
    </source>
</evidence>
<evidence type="ECO:0008006" key="7">
    <source>
        <dbReference type="Google" id="ProtNLM"/>
    </source>
</evidence>
<dbReference type="InterPro" id="IPR028994">
    <property type="entry name" value="Integrin_alpha_N"/>
</dbReference>
<dbReference type="Proteomes" id="UP000598120">
    <property type="component" value="Unassembled WGS sequence"/>
</dbReference>
<feature type="signal peptide" evidence="2">
    <location>
        <begin position="1"/>
        <end position="20"/>
    </location>
</feature>
<gene>
    <name evidence="5" type="ORF">GCM10011531_17170</name>
</gene>
<dbReference type="PANTHER" id="PTHR16026">
    <property type="entry name" value="CARTILAGE ACIDIC PROTEIN 1"/>
    <property type="match status" value="1"/>
</dbReference>
<evidence type="ECO:0000256" key="1">
    <source>
        <dbReference type="ARBA" id="ARBA00022729"/>
    </source>
</evidence>
<dbReference type="Pfam" id="PF13517">
    <property type="entry name" value="FG-GAP_3"/>
    <property type="match status" value="3"/>
</dbReference>
<evidence type="ECO:0000259" key="3">
    <source>
        <dbReference type="Pfam" id="PF07593"/>
    </source>
</evidence>
<feature type="domain" description="ASPIC/UnbV" evidence="3">
    <location>
        <begin position="416"/>
        <end position="482"/>
    </location>
</feature>
<dbReference type="SUPFAM" id="SSF69318">
    <property type="entry name" value="Integrin alpha N-terminal domain"/>
    <property type="match status" value="2"/>
</dbReference>
<dbReference type="RefSeq" id="WP_188605948.1">
    <property type="nucleotide sequence ID" value="NZ_BMIC01000002.1"/>
</dbReference>
<dbReference type="PANTHER" id="PTHR16026:SF0">
    <property type="entry name" value="CARTILAGE ACIDIC PROTEIN 1"/>
    <property type="match status" value="1"/>
</dbReference>